<evidence type="ECO:0000313" key="2">
    <source>
        <dbReference type="EMBL" id="OTG33401.1"/>
    </source>
</evidence>
<proteinExistence type="predicted"/>
<dbReference type="PANTHER" id="PTHR14939">
    <property type="entry name" value="F-BOX ONLY PROTEIN 22"/>
    <property type="match status" value="1"/>
</dbReference>
<dbReference type="PANTHER" id="PTHR14939:SF5">
    <property type="entry name" value="F-BOX ONLY PROTEIN 22"/>
    <property type="match status" value="1"/>
</dbReference>
<reference evidence="1 3" key="1">
    <citation type="journal article" date="2017" name="Nature">
        <title>The sunflower genome provides insights into oil metabolism, flowering and Asterid evolution.</title>
        <authorList>
            <person name="Badouin H."/>
            <person name="Gouzy J."/>
            <person name="Grassa C.J."/>
            <person name="Murat F."/>
            <person name="Staton S.E."/>
            <person name="Cottret L."/>
            <person name="Lelandais-Briere C."/>
            <person name="Owens G.L."/>
            <person name="Carrere S."/>
            <person name="Mayjonade B."/>
            <person name="Legrand L."/>
            <person name="Gill N."/>
            <person name="Kane N.C."/>
            <person name="Bowers J.E."/>
            <person name="Hubner S."/>
            <person name="Bellec A."/>
            <person name="Berard A."/>
            <person name="Berges H."/>
            <person name="Blanchet N."/>
            <person name="Boniface M.C."/>
            <person name="Brunel D."/>
            <person name="Catrice O."/>
            <person name="Chaidir N."/>
            <person name="Claudel C."/>
            <person name="Donnadieu C."/>
            <person name="Faraut T."/>
            <person name="Fievet G."/>
            <person name="Helmstetter N."/>
            <person name="King M."/>
            <person name="Knapp S.J."/>
            <person name="Lai Z."/>
            <person name="Le Paslier M.C."/>
            <person name="Lippi Y."/>
            <person name="Lorenzon L."/>
            <person name="Mandel J.R."/>
            <person name="Marage G."/>
            <person name="Marchand G."/>
            <person name="Marquand E."/>
            <person name="Bret-Mestries E."/>
            <person name="Morien E."/>
            <person name="Nambeesan S."/>
            <person name="Nguyen T."/>
            <person name="Pegot-Espagnet P."/>
            <person name="Pouilly N."/>
            <person name="Raftis F."/>
            <person name="Sallet E."/>
            <person name="Schiex T."/>
            <person name="Thomas J."/>
            <person name="Vandecasteele C."/>
            <person name="Vares D."/>
            <person name="Vear F."/>
            <person name="Vautrin S."/>
            <person name="Crespi M."/>
            <person name="Mangin B."/>
            <person name="Burke J.M."/>
            <person name="Salse J."/>
            <person name="Munos S."/>
            <person name="Vincourt P."/>
            <person name="Rieseberg L.H."/>
            <person name="Langlade N.B."/>
        </authorList>
    </citation>
    <scope>NUCLEOTIDE SEQUENCE [LARGE SCALE GENOMIC DNA]</scope>
    <source>
        <strain evidence="3">cv. SF193</strain>
        <tissue evidence="1">Leaves</tissue>
    </source>
</reference>
<dbReference type="Gramene" id="mRNA:HanXRQr2_Chr02g0049481">
    <property type="protein sequence ID" value="mRNA:HanXRQr2_Chr02g0049481"/>
    <property type="gene ID" value="HanXRQr2_Chr02g0049481"/>
</dbReference>
<organism evidence="2 3">
    <name type="scientific">Helianthus annuus</name>
    <name type="common">Common sunflower</name>
    <dbReference type="NCBI Taxonomy" id="4232"/>
    <lineage>
        <taxon>Eukaryota</taxon>
        <taxon>Viridiplantae</taxon>
        <taxon>Streptophyta</taxon>
        <taxon>Embryophyta</taxon>
        <taxon>Tracheophyta</taxon>
        <taxon>Spermatophyta</taxon>
        <taxon>Magnoliopsida</taxon>
        <taxon>eudicotyledons</taxon>
        <taxon>Gunneridae</taxon>
        <taxon>Pentapetalae</taxon>
        <taxon>asterids</taxon>
        <taxon>campanulids</taxon>
        <taxon>Asterales</taxon>
        <taxon>Asteraceae</taxon>
        <taxon>Asteroideae</taxon>
        <taxon>Heliantheae alliance</taxon>
        <taxon>Heliantheae</taxon>
        <taxon>Helianthus</taxon>
    </lineage>
</organism>
<protein>
    <submittedName>
        <fullName evidence="2">Uncharacterized protein</fullName>
    </submittedName>
</protein>
<reference evidence="1" key="3">
    <citation type="submission" date="2020-06" db="EMBL/GenBank/DDBJ databases">
        <title>Helianthus annuus Genome sequencing and assembly Release 2.</title>
        <authorList>
            <person name="Gouzy J."/>
            <person name="Langlade N."/>
            <person name="Munos S."/>
        </authorList>
    </citation>
    <scope>NUCLEOTIDE SEQUENCE</scope>
    <source>
        <tissue evidence="1">Leaves</tissue>
    </source>
</reference>
<dbReference type="InParanoid" id="A0A251VFD9"/>
<evidence type="ECO:0000313" key="3">
    <source>
        <dbReference type="Proteomes" id="UP000215914"/>
    </source>
</evidence>
<sequence>MYQVPEAFMIHEFVTNIREFSTSVSGRNSPAAIIMFANYYSRGMMGVVEKMGYAMSPETVIVGDPSCEFRYSNDTHGISAAVALVFAVDRNKPSGIGETQFHVVLSSGLSPVGPTYKATSVIKRNMLTFTITARREGSRENIDGETILNQVYDEVCYSLSLGKNYKFCPLS</sequence>
<accession>A0A251VFD9</accession>
<dbReference type="Proteomes" id="UP000215914">
    <property type="component" value="Chromosome 2"/>
</dbReference>
<evidence type="ECO:0000313" key="1">
    <source>
        <dbReference type="EMBL" id="KAF5817137.1"/>
    </source>
</evidence>
<dbReference type="EMBL" id="MNCJ02000317">
    <property type="protein sequence ID" value="KAF5817137.1"/>
    <property type="molecule type" value="Genomic_DNA"/>
</dbReference>
<reference evidence="2" key="2">
    <citation type="submission" date="2017-02" db="EMBL/GenBank/DDBJ databases">
        <title>Sunflower complete genome.</title>
        <authorList>
            <person name="Langlade N."/>
            <person name="Munos S."/>
        </authorList>
    </citation>
    <scope>NUCLEOTIDE SEQUENCE [LARGE SCALE GENOMIC DNA]</scope>
    <source>
        <tissue evidence="2">Leaves</tissue>
    </source>
</reference>
<dbReference type="AlphaFoldDB" id="A0A251VFD9"/>
<name>A0A251VFD9_HELAN</name>
<keyword evidence="3" id="KW-1185">Reference proteome</keyword>
<dbReference type="EMBL" id="CM007891">
    <property type="protein sequence ID" value="OTG33401.1"/>
    <property type="molecule type" value="Genomic_DNA"/>
</dbReference>
<gene>
    <name evidence="2" type="ORF">HannXRQ_Chr02g0034301</name>
    <name evidence="1" type="ORF">HanXRQr2_Chr02g0049481</name>
</gene>